<organism evidence="1 2">
    <name type="scientific">Paramuricea clavata</name>
    <name type="common">Red gorgonian</name>
    <name type="synonym">Violescent sea-whip</name>
    <dbReference type="NCBI Taxonomy" id="317549"/>
    <lineage>
        <taxon>Eukaryota</taxon>
        <taxon>Metazoa</taxon>
        <taxon>Cnidaria</taxon>
        <taxon>Anthozoa</taxon>
        <taxon>Octocorallia</taxon>
        <taxon>Malacalcyonacea</taxon>
        <taxon>Plexauridae</taxon>
        <taxon>Paramuricea</taxon>
    </lineage>
</organism>
<keyword evidence="2" id="KW-1185">Reference proteome</keyword>
<protein>
    <submittedName>
        <fullName evidence="1">Uncharacterized protein</fullName>
    </submittedName>
</protein>
<evidence type="ECO:0000313" key="1">
    <source>
        <dbReference type="EMBL" id="CAB4020620.1"/>
    </source>
</evidence>
<name>A0A6S7IUB6_PARCT</name>
<comment type="caution">
    <text evidence="1">The sequence shown here is derived from an EMBL/GenBank/DDBJ whole genome shotgun (WGS) entry which is preliminary data.</text>
</comment>
<dbReference type="AlphaFoldDB" id="A0A6S7IUB6"/>
<proteinExistence type="predicted"/>
<accession>A0A6S7IUB6</accession>
<gene>
    <name evidence="1" type="ORF">PACLA_8A087536</name>
</gene>
<reference evidence="1" key="1">
    <citation type="submission" date="2020-04" db="EMBL/GenBank/DDBJ databases">
        <authorList>
            <person name="Alioto T."/>
            <person name="Alioto T."/>
            <person name="Gomez Garrido J."/>
        </authorList>
    </citation>
    <scope>NUCLEOTIDE SEQUENCE</scope>
    <source>
        <strain evidence="1">A484AB</strain>
    </source>
</reference>
<dbReference type="PROSITE" id="PS51257">
    <property type="entry name" value="PROKAR_LIPOPROTEIN"/>
    <property type="match status" value="1"/>
</dbReference>
<dbReference type="EMBL" id="CACRXK020011048">
    <property type="protein sequence ID" value="CAB4020620.1"/>
    <property type="molecule type" value="Genomic_DNA"/>
</dbReference>
<dbReference type="OrthoDB" id="2448307at2759"/>
<evidence type="ECO:0000313" key="2">
    <source>
        <dbReference type="Proteomes" id="UP001152795"/>
    </source>
</evidence>
<sequence length="73" mass="8395">MDWNKQSNTINVSIIACVCLFLMTRCLVFSYLWTVVKNFGEGLREAVYFPEEQTDAHGEVRRTSSPQHDEPDA</sequence>
<dbReference type="Proteomes" id="UP001152795">
    <property type="component" value="Unassembled WGS sequence"/>
</dbReference>